<dbReference type="PANTHER" id="PTHR38372">
    <property type="entry name" value="DENTIN SIALOPHOSPHOPROTEIN-LIKE PROTEIN"/>
    <property type="match status" value="1"/>
</dbReference>
<dbReference type="EnsemblPlants" id="PGSC0003DMT400006422">
    <property type="protein sequence ID" value="PGSC0003DMT400006422"/>
    <property type="gene ID" value="PGSC0003DMG400002508"/>
</dbReference>
<keyword evidence="3" id="KW-1185">Reference proteome</keyword>
<reference evidence="2" key="2">
    <citation type="submission" date="2015-06" db="UniProtKB">
        <authorList>
            <consortium name="EnsemblPlants"/>
        </authorList>
    </citation>
    <scope>IDENTIFICATION</scope>
    <source>
        <strain evidence="2">DM1-3 516 R44</strain>
    </source>
</reference>
<protein>
    <submittedName>
        <fullName evidence="2">Uncharacterized protein</fullName>
    </submittedName>
</protein>
<dbReference type="InParanoid" id="M0ZRB3"/>
<evidence type="ECO:0000256" key="1">
    <source>
        <dbReference type="SAM" id="MobiDB-lite"/>
    </source>
</evidence>
<dbReference type="AlphaFoldDB" id="M0ZRB3"/>
<name>M0ZRB3_SOLTU</name>
<dbReference type="Gramene" id="PGSC0003DMT400006422">
    <property type="protein sequence ID" value="PGSC0003DMT400006422"/>
    <property type="gene ID" value="PGSC0003DMG400002508"/>
</dbReference>
<dbReference type="Proteomes" id="UP000011115">
    <property type="component" value="Unassembled WGS sequence"/>
</dbReference>
<accession>M0ZRB3</accession>
<proteinExistence type="predicted"/>
<evidence type="ECO:0000313" key="2">
    <source>
        <dbReference type="EnsemblPlants" id="PGSC0003DMT400006422"/>
    </source>
</evidence>
<feature type="compositionally biased region" description="Gly residues" evidence="1">
    <location>
        <begin position="1"/>
        <end position="22"/>
    </location>
</feature>
<evidence type="ECO:0000313" key="3">
    <source>
        <dbReference type="Proteomes" id="UP000011115"/>
    </source>
</evidence>
<dbReference type="PaxDb" id="4113-PGSC0003DMT400006422"/>
<sequence length="140" mass="14535">MYGGSGKLGRGGGGAGRGGGVGKRNIQSPFQPPPFHRASPSPAGRLPVGSGAAAPRNRNMTSGPTSSVPSNGVEETFSLVTGNRLNYAMIIRLAPDLVEEIKRLETEGGAARIKFDANANSDGNVSFLFAFILHLSLISR</sequence>
<feature type="region of interest" description="Disordered" evidence="1">
    <location>
        <begin position="1"/>
        <end position="73"/>
    </location>
</feature>
<organism evidence="2 3">
    <name type="scientific">Solanum tuberosum</name>
    <name type="common">Potato</name>
    <dbReference type="NCBI Taxonomy" id="4113"/>
    <lineage>
        <taxon>Eukaryota</taxon>
        <taxon>Viridiplantae</taxon>
        <taxon>Streptophyta</taxon>
        <taxon>Embryophyta</taxon>
        <taxon>Tracheophyta</taxon>
        <taxon>Spermatophyta</taxon>
        <taxon>Magnoliopsida</taxon>
        <taxon>eudicotyledons</taxon>
        <taxon>Gunneridae</taxon>
        <taxon>Pentapetalae</taxon>
        <taxon>asterids</taxon>
        <taxon>lamiids</taxon>
        <taxon>Solanales</taxon>
        <taxon>Solanaceae</taxon>
        <taxon>Solanoideae</taxon>
        <taxon>Solaneae</taxon>
        <taxon>Solanum</taxon>
    </lineage>
</organism>
<dbReference type="PANTHER" id="PTHR38372:SF2">
    <property type="entry name" value="DENTIN SIALOPHOSPHOPROTEIN-LIKE PROTEIN"/>
    <property type="match status" value="1"/>
</dbReference>
<feature type="compositionally biased region" description="Polar residues" evidence="1">
    <location>
        <begin position="58"/>
        <end position="70"/>
    </location>
</feature>
<dbReference type="eggNOG" id="ENOG502QSAQ">
    <property type="taxonomic scope" value="Eukaryota"/>
</dbReference>
<dbReference type="HOGENOM" id="CLU_1838678_0_0_1"/>
<reference evidence="3" key="1">
    <citation type="journal article" date="2011" name="Nature">
        <title>Genome sequence and analysis of the tuber crop potato.</title>
        <authorList>
            <consortium name="The Potato Genome Sequencing Consortium"/>
        </authorList>
    </citation>
    <scope>NUCLEOTIDE SEQUENCE [LARGE SCALE GENOMIC DNA]</scope>
    <source>
        <strain evidence="3">cv. DM1-3 516 R44</strain>
    </source>
</reference>